<dbReference type="PROSITE" id="PS50109">
    <property type="entry name" value="HIS_KIN"/>
    <property type="match status" value="1"/>
</dbReference>
<keyword evidence="9" id="KW-1185">Reference proteome</keyword>
<comment type="catalytic activity">
    <reaction evidence="1">
        <text>ATP + protein L-histidine = ADP + protein N-phospho-L-histidine.</text>
        <dbReference type="EC" id="2.7.13.3"/>
    </reaction>
</comment>
<dbReference type="InterPro" id="IPR036890">
    <property type="entry name" value="HATPase_C_sf"/>
</dbReference>
<proteinExistence type="predicted"/>
<dbReference type="AlphaFoldDB" id="A0A2I8VG60"/>
<evidence type="ECO:0000256" key="4">
    <source>
        <dbReference type="ARBA" id="ARBA00022777"/>
    </source>
</evidence>
<dbReference type="InterPro" id="IPR003661">
    <property type="entry name" value="HisK_dim/P_dom"/>
</dbReference>
<gene>
    <name evidence="8" type="ORF">C2R22_03705</name>
</gene>
<dbReference type="InterPro" id="IPR003594">
    <property type="entry name" value="HATPase_dom"/>
</dbReference>
<dbReference type="InterPro" id="IPR050736">
    <property type="entry name" value="Sensor_HK_Regulatory"/>
</dbReference>
<dbReference type="OrthoDB" id="8127at2157"/>
<dbReference type="InterPro" id="IPR005467">
    <property type="entry name" value="His_kinase_dom"/>
</dbReference>
<protein>
    <recommendedName>
        <fullName evidence="2">histidine kinase</fullName>
        <ecNumber evidence="2">2.7.13.3</ecNumber>
    </recommendedName>
</protein>
<dbReference type="Pfam" id="PF00512">
    <property type="entry name" value="HisKA"/>
    <property type="match status" value="1"/>
</dbReference>
<evidence type="ECO:0000256" key="5">
    <source>
        <dbReference type="ARBA" id="ARBA00023012"/>
    </source>
</evidence>
<keyword evidence="4 8" id="KW-0418">Kinase</keyword>
<feature type="region of interest" description="Disordered" evidence="6">
    <location>
        <begin position="1"/>
        <end position="21"/>
    </location>
</feature>
<dbReference type="CDD" id="cd00075">
    <property type="entry name" value="HATPase"/>
    <property type="match status" value="1"/>
</dbReference>
<dbReference type="EC" id="2.7.13.3" evidence="2"/>
<dbReference type="RefSeq" id="WP_103424561.1">
    <property type="nucleotide sequence ID" value="NZ_CP026309.1"/>
</dbReference>
<dbReference type="GeneID" id="35591164"/>
<accession>A0A2I8VG60</accession>
<dbReference type="InterPro" id="IPR036097">
    <property type="entry name" value="HisK_dim/P_sf"/>
</dbReference>
<evidence type="ECO:0000256" key="3">
    <source>
        <dbReference type="ARBA" id="ARBA00022679"/>
    </source>
</evidence>
<evidence type="ECO:0000256" key="6">
    <source>
        <dbReference type="SAM" id="MobiDB-lite"/>
    </source>
</evidence>
<dbReference type="SMART" id="SM00388">
    <property type="entry name" value="HisKA"/>
    <property type="match status" value="1"/>
</dbReference>
<keyword evidence="3" id="KW-0808">Transferase</keyword>
<evidence type="ECO:0000259" key="7">
    <source>
        <dbReference type="PROSITE" id="PS50109"/>
    </source>
</evidence>
<dbReference type="Pfam" id="PF02518">
    <property type="entry name" value="HATPase_c"/>
    <property type="match status" value="1"/>
</dbReference>
<evidence type="ECO:0000256" key="1">
    <source>
        <dbReference type="ARBA" id="ARBA00000085"/>
    </source>
</evidence>
<dbReference type="Gene3D" id="1.10.287.130">
    <property type="match status" value="1"/>
</dbReference>
<dbReference type="Proteomes" id="UP000236584">
    <property type="component" value="Chromosome"/>
</dbReference>
<dbReference type="PANTHER" id="PTHR43711:SF1">
    <property type="entry name" value="HISTIDINE KINASE 1"/>
    <property type="match status" value="1"/>
</dbReference>
<organism evidence="8 9">
    <name type="scientific">Salinigranum rubrum</name>
    <dbReference type="NCBI Taxonomy" id="755307"/>
    <lineage>
        <taxon>Archaea</taxon>
        <taxon>Methanobacteriati</taxon>
        <taxon>Methanobacteriota</taxon>
        <taxon>Stenosarchaea group</taxon>
        <taxon>Halobacteria</taxon>
        <taxon>Halobacteriales</taxon>
        <taxon>Haloferacaceae</taxon>
        <taxon>Salinigranum</taxon>
    </lineage>
</organism>
<dbReference type="KEGG" id="srub:C2R22_03705"/>
<evidence type="ECO:0000313" key="8">
    <source>
        <dbReference type="EMBL" id="AUV80874.1"/>
    </source>
</evidence>
<dbReference type="CDD" id="cd00082">
    <property type="entry name" value="HisKA"/>
    <property type="match status" value="1"/>
</dbReference>
<dbReference type="PANTHER" id="PTHR43711">
    <property type="entry name" value="TWO-COMPONENT HISTIDINE KINASE"/>
    <property type="match status" value="1"/>
</dbReference>
<reference evidence="8 9" key="1">
    <citation type="submission" date="2018-01" db="EMBL/GenBank/DDBJ databases">
        <title>Complete genome sequence of Salinigranum rubrum GX10T, an extremely halophilic archaeon isolated from a marine solar saltern.</title>
        <authorList>
            <person name="Han S."/>
        </authorList>
    </citation>
    <scope>NUCLEOTIDE SEQUENCE [LARGE SCALE GENOMIC DNA]</scope>
    <source>
        <strain evidence="8 9">GX10</strain>
    </source>
</reference>
<dbReference type="GO" id="GO:0000155">
    <property type="term" value="F:phosphorelay sensor kinase activity"/>
    <property type="evidence" value="ECO:0007669"/>
    <property type="project" value="InterPro"/>
</dbReference>
<evidence type="ECO:0000313" key="9">
    <source>
        <dbReference type="Proteomes" id="UP000236584"/>
    </source>
</evidence>
<evidence type="ECO:0000256" key="2">
    <source>
        <dbReference type="ARBA" id="ARBA00012438"/>
    </source>
</evidence>
<feature type="domain" description="Histidine kinase" evidence="7">
    <location>
        <begin position="170"/>
        <end position="363"/>
    </location>
</feature>
<sequence length="369" mass="39441">MTAAPDTGPDQGSTESGLFDVFPDPVLSYRPARSDEPNSRPDALVLHMVNPAFESTFNVDRDCIGTPLEQVTVAGRIVSTTDDDADAHDISPHDTTTVRNILDAVGGTADSTVRLAQVLSGDRRHFHVRAIDTGPDHTGSYLHFTTVPELEQGRLELVARIDRLERTLDVVTHDIRNPLEVARIRLEAAQEAGKDVHFEKVAGALDRIEQLVSDVNSASAGGIDPTDAVALGDATESAWETVDTADATLVSSPDVPTIRADADRLRQIFENLFRNAVEHAGPDVTVAVEPIPDGFAVVDDGPGIPSEVGDSVFRVGVTTTPGSRGLGLAIVDRIAQEHGWWVSVVSPDATSTDSDTGARFEFTDVSILT</sequence>
<dbReference type="SMART" id="SM00387">
    <property type="entry name" value="HATPase_c"/>
    <property type="match status" value="1"/>
</dbReference>
<dbReference type="SUPFAM" id="SSF55874">
    <property type="entry name" value="ATPase domain of HSP90 chaperone/DNA topoisomerase II/histidine kinase"/>
    <property type="match status" value="1"/>
</dbReference>
<name>A0A2I8VG60_9EURY</name>
<dbReference type="SUPFAM" id="SSF47384">
    <property type="entry name" value="Homodimeric domain of signal transducing histidine kinase"/>
    <property type="match status" value="1"/>
</dbReference>
<dbReference type="Gene3D" id="3.30.565.10">
    <property type="entry name" value="Histidine kinase-like ATPase, C-terminal domain"/>
    <property type="match status" value="1"/>
</dbReference>
<keyword evidence="5" id="KW-0902">Two-component regulatory system</keyword>
<dbReference type="EMBL" id="CP026309">
    <property type="protein sequence ID" value="AUV80874.1"/>
    <property type="molecule type" value="Genomic_DNA"/>
</dbReference>